<dbReference type="Proteomes" id="UP000234681">
    <property type="component" value="Chromosome 1"/>
</dbReference>
<sequence>MCLRDGRACQRKESLTTIKFREGSLWFGGCLLVIQETATHSPSPSGRVISSLAFQAF</sequence>
<proteinExistence type="predicted"/>
<name>A6JP85_RAT</name>
<evidence type="ECO:0000313" key="1">
    <source>
        <dbReference type="EMBL" id="EDL93757.1"/>
    </source>
</evidence>
<reference evidence="2" key="1">
    <citation type="submission" date="2005-09" db="EMBL/GenBank/DDBJ databases">
        <authorList>
            <person name="Mural R.J."/>
            <person name="Li P.W."/>
            <person name="Adams M.D."/>
            <person name="Amanatides P.G."/>
            <person name="Baden-Tillson H."/>
            <person name="Barnstead M."/>
            <person name="Chin S.H."/>
            <person name="Dew I."/>
            <person name="Evans C.A."/>
            <person name="Ferriera S."/>
            <person name="Flanigan M."/>
            <person name="Fosler C."/>
            <person name="Glodek A."/>
            <person name="Gu Z."/>
            <person name="Holt R.A."/>
            <person name="Jennings D."/>
            <person name="Kraft C.L."/>
            <person name="Lu F."/>
            <person name="Nguyen T."/>
            <person name="Nusskern D.R."/>
            <person name="Pfannkoch C.M."/>
            <person name="Sitter C."/>
            <person name="Sutton G.G."/>
            <person name="Venter J.C."/>
            <person name="Wang Z."/>
            <person name="Woodage T."/>
            <person name="Zheng X.H."/>
            <person name="Zhong F."/>
        </authorList>
    </citation>
    <scope>NUCLEOTIDE SEQUENCE [LARGE SCALE GENOMIC DNA]</scope>
    <source>
        <strain>BN</strain>
        <strain evidence="2">Sprague-Dawley</strain>
    </source>
</reference>
<gene>
    <name evidence="1" type="ORF">rCG_57317</name>
</gene>
<dbReference type="AlphaFoldDB" id="A6JP85"/>
<evidence type="ECO:0000313" key="2">
    <source>
        <dbReference type="Proteomes" id="UP000234681"/>
    </source>
</evidence>
<organism evidence="1 2">
    <name type="scientific">Rattus norvegicus</name>
    <name type="common">Rat</name>
    <dbReference type="NCBI Taxonomy" id="10116"/>
    <lineage>
        <taxon>Eukaryota</taxon>
        <taxon>Metazoa</taxon>
        <taxon>Chordata</taxon>
        <taxon>Craniata</taxon>
        <taxon>Vertebrata</taxon>
        <taxon>Euteleostomi</taxon>
        <taxon>Mammalia</taxon>
        <taxon>Eutheria</taxon>
        <taxon>Euarchontoglires</taxon>
        <taxon>Glires</taxon>
        <taxon>Rodentia</taxon>
        <taxon>Myomorpha</taxon>
        <taxon>Muroidea</taxon>
        <taxon>Muridae</taxon>
        <taxon>Murinae</taxon>
        <taxon>Rattus</taxon>
    </lineage>
</organism>
<dbReference type="EMBL" id="CH473994">
    <property type="protein sequence ID" value="EDL93757.1"/>
    <property type="molecule type" value="Genomic_DNA"/>
</dbReference>
<accession>A6JP85</accession>
<protein>
    <submittedName>
        <fullName evidence="1">RCG57317</fullName>
    </submittedName>
</protein>